<dbReference type="GO" id="GO:0005789">
    <property type="term" value="C:endoplasmic reticulum membrane"/>
    <property type="evidence" value="ECO:0007669"/>
    <property type="project" value="TreeGrafter"/>
</dbReference>
<dbReference type="PANTHER" id="PTHR15486:SF96">
    <property type="entry name" value="LIPID DROPLET-REGULATING VLDL ASSEMBLY FACTOR AUP1"/>
    <property type="match status" value="1"/>
</dbReference>
<evidence type="ECO:0000256" key="1">
    <source>
        <dbReference type="ARBA" id="ARBA00004370"/>
    </source>
</evidence>
<evidence type="ECO:0000313" key="6">
    <source>
        <dbReference type="Proteomes" id="UP001149090"/>
    </source>
</evidence>
<dbReference type="OMA" id="KFNSWPF"/>
<gene>
    <name evidence="5" type="ORF">M0811_04351</name>
</gene>
<dbReference type="EMBL" id="JAPDFW010000033">
    <property type="protein sequence ID" value="KAJ5079330.1"/>
    <property type="molecule type" value="Genomic_DNA"/>
</dbReference>
<dbReference type="AlphaFoldDB" id="A0A9Q0LV83"/>
<keyword evidence="6" id="KW-1185">Reference proteome</keyword>
<dbReference type="SMART" id="SM00563">
    <property type="entry name" value="PlsC"/>
    <property type="match status" value="1"/>
</dbReference>
<dbReference type="Proteomes" id="UP001149090">
    <property type="component" value="Unassembled WGS sequence"/>
</dbReference>
<feature type="domain" description="Phospholipid/glycerol acyltransferase" evidence="4">
    <location>
        <begin position="94"/>
        <end position="195"/>
    </location>
</feature>
<dbReference type="SUPFAM" id="SSF69593">
    <property type="entry name" value="Glycerol-3-phosphate (1)-acyltransferase"/>
    <property type="match status" value="1"/>
</dbReference>
<reference evidence="5" key="1">
    <citation type="submission" date="2022-10" db="EMBL/GenBank/DDBJ databases">
        <title>Novel sulphate-reducing endosymbionts in the free-living metamonad Anaeramoeba.</title>
        <authorList>
            <person name="Jerlstrom-Hultqvist J."/>
            <person name="Cepicka I."/>
            <person name="Gallot-Lavallee L."/>
            <person name="Salas-Leiva D."/>
            <person name="Curtis B.A."/>
            <person name="Zahonova K."/>
            <person name="Pipaliya S."/>
            <person name="Dacks J."/>
            <person name="Roger A.J."/>
        </authorList>
    </citation>
    <scope>NUCLEOTIDE SEQUENCE</scope>
    <source>
        <strain evidence="5">BMAN</strain>
    </source>
</reference>
<keyword evidence="3" id="KW-1133">Transmembrane helix</keyword>
<evidence type="ECO:0000256" key="2">
    <source>
        <dbReference type="ARBA" id="ARBA00023136"/>
    </source>
</evidence>
<dbReference type="InterPro" id="IPR002123">
    <property type="entry name" value="Plipid/glycerol_acylTrfase"/>
</dbReference>
<dbReference type="GO" id="GO:0036503">
    <property type="term" value="P:ERAD pathway"/>
    <property type="evidence" value="ECO:0007669"/>
    <property type="project" value="TreeGrafter"/>
</dbReference>
<proteinExistence type="predicted"/>
<protein>
    <submittedName>
        <fullName evidence="5">Ancient ubiquitous protein</fullName>
    </submittedName>
</protein>
<comment type="subcellular location">
    <subcellularLocation>
        <location evidence="1">Membrane</location>
    </subcellularLocation>
</comment>
<evidence type="ECO:0000256" key="3">
    <source>
        <dbReference type="SAM" id="Phobius"/>
    </source>
</evidence>
<dbReference type="GO" id="GO:0016746">
    <property type="term" value="F:acyltransferase activity"/>
    <property type="evidence" value="ECO:0007669"/>
    <property type="project" value="InterPro"/>
</dbReference>
<name>A0A9Q0LV83_ANAIG</name>
<dbReference type="OrthoDB" id="1854593at2759"/>
<accession>A0A9Q0LV83</accession>
<evidence type="ECO:0000259" key="4">
    <source>
        <dbReference type="SMART" id="SM00563"/>
    </source>
</evidence>
<feature type="transmembrane region" description="Helical" evidence="3">
    <location>
        <begin position="30"/>
        <end position="58"/>
    </location>
</feature>
<keyword evidence="3" id="KW-0812">Transmembrane</keyword>
<dbReference type="PANTHER" id="PTHR15486">
    <property type="entry name" value="ANCIENT UBIQUITOUS PROTEIN"/>
    <property type="match status" value="1"/>
</dbReference>
<keyword evidence="2 3" id="KW-0472">Membrane</keyword>
<evidence type="ECO:0000313" key="5">
    <source>
        <dbReference type="EMBL" id="KAJ5079330.1"/>
    </source>
</evidence>
<comment type="caution">
    <text evidence="5">The sequence shown here is derived from an EMBL/GenBank/DDBJ whole genome shotgun (WGS) entry which is preliminary data.</text>
</comment>
<sequence length="286" mass="33503">MKTVHKDVPLTSLFNYTRIIRPYTWNHLAFALWFFTIGIPLAVLRYFLFIIALINLGLSNIFPSMKKLVGFFNYLLGFRVQKINLDLLKKSKSKILVMNHMTDFDGIPWVDLKGKFLVAPYFKLLNKLTLSRTIPFLFVNDPDIKEKIKKSIKDGNYFVMCPEGSTTNGKVALMRFARFVFSLNEPIIPVTLKVETKWFHAINLDKINDNFFINLFFFFAHPCISYKYTIYPEMMIKEEETDIEFASRVQEFFAQKLNLIASPYTKLQKHQLFREIISGTTKLKSN</sequence>
<organism evidence="5 6">
    <name type="scientific">Anaeramoeba ignava</name>
    <name type="common">Anaerobic marine amoeba</name>
    <dbReference type="NCBI Taxonomy" id="1746090"/>
    <lineage>
        <taxon>Eukaryota</taxon>
        <taxon>Metamonada</taxon>
        <taxon>Anaeramoebidae</taxon>
        <taxon>Anaeramoeba</taxon>
    </lineage>
</organism>